<dbReference type="PANTHER" id="PTHR12271:SF40">
    <property type="entry name" value="POLY(A) RNA POLYMERASE GLD2"/>
    <property type="match status" value="1"/>
</dbReference>
<evidence type="ECO:0000313" key="2">
    <source>
        <dbReference type="Proteomes" id="UP000887574"/>
    </source>
</evidence>
<name>A0A915CRJ0_9BILA</name>
<evidence type="ECO:0000313" key="3">
    <source>
        <dbReference type="WBParaSite" id="jg11848"/>
    </source>
</evidence>
<sequence>MVIENESDQANGLKSTKVEPNGVTPEDEKGLDLQEIMRKVFIRPTRGHLKSLDELYESALPSVEYEHEPRVFSIILVVQRILEEGFDGGITVHKFGSFLTGLHSFGNESDLNLELFDKAFEILENANVSFIRKQVTKRSDWLLPSIGFFASFPDVQISVNCCLGPIARRAWNSSKLVLAYVNLWPTSKHLALFVRNWAKLLKLNSPCYAGVSNYMFDLMVVHYLQQTGYLPVLNQVLRDDFHEEMHGLPVLQLVEMETTNMMVTCKQISELYYGEKIPKRSVGSLIYGFFRYFAAEFDMGTMCQITQRQPMEKDDRRMRNFFVKDPFTDKNVAKFRSEIFAYFQCSMVFAARYLCMPHTPQGPIYNLKFQAHFDNGKAENGTSNRCVVSDRNNLEPPSADKVEALLKNCEDYVNPLLFAKHNFTNNLEPPVHCYICGSCIKNLLFIALIS</sequence>
<keyword evidence="2" id="KW-1185">Reference proteome</keyword>
<dbReference type="GO" id="GO:0016779">
    <property type="term" value="F:nucleotidyltransferase activity"/>
    <property type="evidence" value="ECO:0007669"/>
    <property type="project" value="TreeGrafter"/>
</dbReference>
<proteinExistence type="predicted"/>
<dbReference type="AlphaFoldDB" id="A0A915CRJ0"/>
<protein>
    <submittedName>
        <fullName evidence="3">PAP-associated domain-containing protein</fullName>
    </submittedName>
</protein>
<evidence type="ECO:0000256" key="1">
    <source>
        <dbReference type="SAM" id="MobiDB-lite"/>
    </source>
</evidence>
<dbReference type="Proteomes" id="UP000887574">
    <property type="component" value="Unplaced"/>
</dbReference>
<dbReference type="SUPFAM" id="SSF81631">
    <property type="entry name" value="PAP/OAS1 substrate-binding domain"/>
    <property type="match status" value="1"/>
</dbReference>
<organism evidence="2 3">
    <name type="scientific">Ditylenchus dipsaci</name>
    <dbReference type="NCBI Taxonomy" id="166011"/>
    <lineage>
        <taxon>Eukaryota</taxon>
        <taxon>Metazoa</taxon>
        <taxon>Ecdysozoa</taxon>
        <taxon>Nematoda</taxon>
        <taxon>Chromadorea</taxon>
        <taxon>Rhabditida</taxon>
        <taxon>Tylenchina</taxon>
        <taxon>Tylenchomorpha</taxon>
        <taxon>Sphaerularioidea</taxon>
        <taxon>Anguinidae</taxon>
        <taxon>Anguininae</taxon>
        <taxon>Ditylenchus</taxon>
    </lineage>
</organism>
<dbReference type="GO" id="GO:0031123">
    <property type="term" value="P:RNA 3'-end processing"/>
    <property type="evidence" value="ECO:0007669"/>
    <property type="project" value="TreeGrafter"/>
</dbReference>
<feature type="region of interest" description="Disordered" evidence="1">
    <location>
        <begin position="1"/>
        <end position="29"/>
    </location>
</feature>
<accession>A0A915CRJ0</accession>
<dbReference type="PANTHER" id="PTHR12271">
    <property type="entry name" value="POLY A POLYMERASE CID PAP -RELATED"/>
    <property type="match status" value="1"/>
</dbReference>
<dbReference type="Gene3D" id="1.10.1410.10">
    <property type="match status" value="1"/>
</dbReference>
<dbReference type="WBParaSite" id="jg11848">
    <property type="protein sequence ID" value="jg11848"/>
    <property type="gene ID" value="jg11848"/>
</dbReference>
<reference evidence="3" key="1">
    <citation type="submission" date="2022-11" db="UniProtKB">
        <authorList>
            <consortium name="WormBaseParasite"/>
        </authorList>
    </citation>
    <scope>IDENTIFICATION</scope>
</reference>